<dbReference type="AlphaFoldDB" id="A0A6A6F806"/>
<dbReference type="OrthoDB" id="5979581at2759"/>
<proteinExistence type="predicted"/>
<dbReference type="SUPFAM" id="SSF56112">
    <property type="entry name" value="Protein kinase-like (PK-like)"/>
    <property type="match status" value="1"/>
</dbReference>
<evidence type="ECO:0008006" key="4">
    <source>
        <dbReference type="Google" id="ProtNLM"/>
    </source>
</evidence>
<sequence length="323" mass="36302">MADASKEDCPELRALTRDNLLKHDSEGKQYICLPLNNFRLEGPNGSHLCFVYPLLDLTASNLLLRTAGLNELPEHELIEIMGKPELRPVTTLSGDEHEDPKAPQYLVLYPTDLSTIDTNFLTGDACINDLGQSFEAQKPPDGLGTPTSTGRKLFSTFDDDTDEYLFIFAMRLGKFPEPLWSKWEDGTNTFQEEPDELGRVVLLETIPVEGNEPRSLREVIQPGWYNPTESWNGSLKMCDKETGLLADLLEQLLALDPERRLSAQEASEHEWFKFSEEGEMTSGEDSKTSQKQQVMPGEAPTTSKLEQTSAEDHNAHDKEKEVD</sequence>
<accession>A0A6A6F806</accession>
<feature type="region of interest" description="Disordered" evidence="1">
    <location>
        <begin position="266"/>
        <end position="323"/>
    </location>
</feature>
<dbReference type="Gene3D" id="3.30.200.20">
    <property type="entry name" value="Phosphorylase Kinase, domain 1"/>
    <property type="match status" value="1"/>
</dbReference>
<dbReference type="Gene3D" id="1.10.510.10">
    <property type="entry name" value="Transferase(Phosphotransferase) domain 1"/>
    <property type="match status" value="2"/>
</dbReference>
<organism evidence="2 3">
    <name type="scientific">Cercospora zeae-maydis SCOH1-5</name>
    <dbReference type="NCBI Taxonomy" id="717836"/>
    <lineage>
        <taxon>Eukaryota</taxon>
        <taxon>Fungi</taxon>
        <taxon>Dikarya</taxon>
        <taxon>Ascomycota</taxon>
        <taxon>Pezizomycotina</taxon>
        <taxon>Dothideomycetes</taxon>
        <taxon>Dothideomycetidae</taxon>
        <taxon>Mycosphaerellales</taxon>
        <taxon>Mycosphaerellaceae</taxon>
        <taxon>Cercospora</taxon>
    </lineage>
</organism>
<dbReference type="Proteomes" id="UP000799539">
    <property type="component" value="Unassembled WGS sequence"/>
</dbReference>
<dbReference type="EMBL" id="ML992692">
    <property type="protein sequence ID" value="KAF2208647.1"/>
    <property type="molecule type" value="Genomic_DNA"/>
</dbReference>
<evidence type="ECO:0000256" key="1">
    <source>
        <dbReference type="SAM" id="MobiDB-lite"/>
    </source>
</evidence>
<evidence type="ECO:0000313" key="3">
    <source>
        <dbReference type="Proteomes" id="UP000799539"/>
    </source>
</evidence>
<keyword evidence="3" id="KW-1185">Reference proteome</keyword>
<reference evidence="2" key="1">
    <citation type="journal article" date="2020" name="Stud. Mycol.">
        <title>101 Dothideomycetes genomes: a test case for predicting lifestyles and emergence of pathogens.</title>
        <authorList>
            <person name="Haridas S."/>
            <person name="Albert R."/>
            <person name="Binder M."/>
            <person name="Bloem J."/>
            <person name="Labutti K."/>
            <person name="Salamov A."/>
            <person name="Andreopoulos B."/>
            <person name="Baker S."/>
            <person name="Barry K."/>
            <person name="Bills G."/>
            <person name="Bluhm B."/>
            <person name="Cannon C."/>
            <person name="Castanera R."/>
            <person name="Culley D."/>
            <person name="Daum C."/>
            <person name="Ezra D."/>
            <person name="Gonzalez J."/>
            <person name="Henrissat B."/>
            <person name="Kuo A."/>
            <person name="Liang C."/>
            <person name="Lipzen A."/>
            <person name="Lutzoni F."/>
            <person name="Magnuson J."/>
            <person name="Mondo S."/>
            <person name="Nolan M."/>
            <person name="Ohm R."/>
            <person name="Pangilinan J."/>
            <person name="Park H.-J."/>
            <person name="Ramirez L."/>
            <person name="Alfaro M."/>
            <person name="Sun H."/>
            <person name="Tritt A."/>
            <person name="Yoshinaga Y."/>
            <person name="Zwiers L.-H."/>
            <person name="Turgeon B."/>
            <person name="Goodwin S."/>
            <person name="Spatafora J."/>
            <person name="Crous P."/>
            <person name="Grigoriev I."/>
        </authorList>
    </citation>
    <scope>NUCLEOTIDE SEQUENCE</scope>
    <source>
        <strain evidence="2">SCOH1-5</strain>
    </source>
</reference>
<evidence type="ECO:0000313" key="2">
    <source>
        <dbReference type="EMBL" id="KAF2208647.1"/>
    </source>
</evidence>
<name>A0A6A6F806_9PEZI</name>
<dbReference type="InterPro" id="IPR011009">
    <property type="entry name" value="Kinase-like_dom_sf"/>
</dbReference>
<feature type="compositionally biased region" description="Basic and acidic residues" evidence="1">
    <location>
        <begin position="310"/>
        <end position="323"/>
    </location>
</feature>
<feature type="compositionally biased region" description="Basic and acidic residues" evidence="1">
    <location>
        <begin position="266"/>
        <end position="276"/>
    </location>
</feature>
<protein>
    <recommendedName>
        <fullName evidence="4">Protein kinase domain-containing protein</fullName>
    </recommendedName>
</protein>
<gene>
    <name evidence="2" type="ORF">CERZMDRAFT_101097</name>
</gene>